<proteinExistence type="predicted"/>
<dbReference type="Gene3D" id="3.40.50.1820">
    <property type="entry name" value="alpha/beta hydrolase"/>
    <property type="match status" value="1"/>
</dbReference>
<dbReference type="InterPro" id="IPR011042">
    <property type="entry name" value="6-blade_b-propeller_TolB-like"/>
</dbReference>
<dbReference type="SUPFAM" id="SSF69304">
    <property type="entry name" value="Tricorn protease N-terminal domain"/>
    <property type="match status" value="1"/>
</dbReference>
<dbReference type="InterPro" id="IPR001375">
    <property type="entry name" value="Peptidase_S9_cat"/>
</dbReference>
<reference evidence="3 4" key="1">
    <citation type="journal article" date="2011" name="J. Bacteriol.">
        <title>Genome sequence of Halobiforma lacisalsi AJ5, an extremely halophilic archaeon which harbors a bop gene.</title>
        <authorList>
            <person name="Jiang X."/>
            <person name="Wang S."/>
            <person name="Cheng H."/>
            <person name="Huo Y."/>
            <person name="Zhang X."/>
            <person name="Zhu X."/>
            <person name="Han X."/>
            <person name="Ni P."/>
            <person name="Wu M."/>
        </authorList>
    </citation>
    <scope>NUCLEOTIDE SEQUENCE [LARGE SCALE GENOMIC DNA]</scope>
    <source>
        <strain evidence="3 4">AJ5</strain>
    </source>
</reference>
<dbReference type="PANTHER" id="PTHR42776">
    <property type="entry name" value="SERINE PEPTIDASE S9 FAMILY MEMBER"/>
    <property type="match status" value="1"/>
</dbReference>
<dbReference type="PANTHER" id="PTHR42776:SF27">
    <property type="entry name" value="DIPEPTIDYL PEPTIDASE FAMILY MEMBER 6"/>
    <property type="match status" value="1"/>
</dbReference>
<dbReference type="GO" id="GO:0004252">
    <property type="term" value="F:serine-type endopeptidase activity"/>
    <property type="evidence" value="ECO:0007669"/>
    <property type="project" value="TreeGrafter"/>
</dbReference>
<organism evidence="3 4">
    <name type="scientific">Natronobacterium lacisalsi AJ5</name>
    <dbReference type="NCBI Taxonomy" id="358396"/>
    <lineage>
        <taxon>Archaea</taxon>
        <taxon>Methanobacteriati</taxon>
        <taxon>Methanobacteriota</taxon>
        <taxon>Stenosarchaea group</taxon>
        <taxon>Halobacteria</taxon>
        <taxon>Halobacteriales</taxon>
        <taxon>Natrialbaceae</taxon>
        <taxon>Natronobacterium</taxon>
    </lineage>
</organism>
<dbReference type="AlphaFoldDB" id="A0A1P8LRJ4"/>
<accession>A0A1P8LRJ4</accession>
<dbReference type="KEGG" id="hlc:CHINAEXTREME11750"/>
<dbReference type="RefSeq" id="WP_029601574.1">
    <property type="nucleotide sequence ID" value="NZ_AOLZ01000076.1"/>
</dbReference>
<dbReference type="Pfam" id="PF00326">
    <property type="entry name" value="Peptidase_S9"/>
    <property type="match status" value="1"/>
</dbReference>
<dbReference type="GO" id="GO:0006508">
    <property type="term" value="P:proteolysis"/>
    <property type="evidence" value="ECO:0007669"/>
    <property type="project" value="InterPro"/>
</dbReference>
<evidence type="ECO:0000313" key="3">
    <source>
        <dbReference type="EMBL" id="APW98415.1"/>
    </source>
</evidence>
<evidence type="ECO:0000313" key="4">
    <source>
        <dbReference type="Proteomes" id="UP000186547"/>
    </source>
</evidence>
<dbReference type="InterPro" id="IPR029058">
    <property type="entry name" value="AB_hydrolase_fold"/>
</dbReference>
<name>A0A1P8LRJ4_NATLA</name>
<dbReference type="SUPFAM" id="SSF53474">
    <property type="entry name" value="alpha/beta-Hydrolases"/>
    <property type="match status" value="1"/>
</dbReference>
<dbReference type="Gene3D" id="2.120.10.30">
    <property type="entry name" value="TolB, C-terminal domain"/>
    <property type="match status" value="1"/>
</dbReference>
<dbReference type="GeneID" id="30921808"/>
<evidence type="ECO:0000256" key="1">
    <source>
        <dbReference type="ARBA" id="ARBA00022801"/>
    </source>
</evidence>
<keyword evidence="1" id="KW-0378">Hydrolase</keyword>
<evidence type="ECO:0000259" key="2">
    <source>
        <dbReference type="Pfam" id="PF00326"/>
    </source>
</evidence>
<dbReference type="EMBL" id="CP019285">
    <property type="protein sequence ID" value="APW98415.1"/>
    <property type="molecule type" value="Genomic_DNA"/>
</dbReference>
<dbReference type="Proteomes" id="UP000186547">
    <property type="component" value="Chromosome"/>
</dbReference>
<feature type="domain" description="Peptidase S9 prolyl oligopeptidase catalytic" evidence="2">
    <location>
        <begin position="418"/>
        <end position="633"/>
    </location>
</feature>
<sequence>MSDSVTVDDPLEALAALPTLCRPTVSPSGDRVALYYDDTGRNELHVLDVTTGNRRQWSDGNVPRDGNAPLGWTADGDRVLVHIDDAGDEQYDIYAMDATGSLDPVVRSDGKNELCDIAPDGSFVVVNSTRNGQMNLYRHDLESGGGTALTDHSRTVWRAVLGPDGDRIAYVTDETGDPMNLDTYVMDADGTNSRTVQCGTTGSQTTVADWGPEGERLLLGDDSEGRTRPGVYDLKTTETTWLGDGTDEETPIQFHPDGDKVFVLRDRDGMTVPVVYDTSGDGPVTGRELSLPDGVTFFSATIRPERRHVNDAVLADGRVLLSHKSSTTRSSLLAYDLSTDEVETLLEPAYGPVSPTEFTDSTYFTFRSDGVPDTPQRAVEHDPYEELDIGALLYDSGERPSPLVVKPHGGPRGRDAKRFSTLTQLLVSRGFSVLEVNYRGSVGRGREFIERLYDDFGGAEQGDIATGVEHVLETHEWIDEERIAVAGGSYGGYSTYWQLVQYPDLYDAGVAMMGITDWLVNYEDTMPHYRTGLLERYLGTPEENEALYRERSPITYVTNLDAPLLVLHGVNDPRVPISQARVFREALLDEGYDQGENGDFEYRELRKEGHATTDRSQRRRMYRILDDFLRRRLEVSSVSPRPTREA</sequence>
<gene>
    <name evidence="3" type="ORF">CHINAEXTREME_11750</name>
</gene>
<protein>
    <submittedName>
        <fullName evidence="3">S9 family peptidase</fullName>
    </submittedName>
</protein>